<organism evidence="6 7">
    <name type="scientific">Oenococcus sicerae</name>
    <dbReference type="NCBI Taxonomy" id="2203724"/>
    <lineage>
        <taxon>Bacteria</taxon>
        <taxon>Bacillati</taxon>
        <taxon>Bacillota</taxon>
        <taxon>Bacilli</taxon>
        <taxon>Lactobacillales</taxon>
        <taxon>Lactobacillaceae</taxon>
        <taxon>Oenococcus</taxon>
    </lineage>
</organism>
<dbReference type="Proteomes" id="UP001167919">
    <property type="component" value="Unassembled WGS sequence"/>
</dbReference>
<dbReference type="AlphaFoldDB" id="A0AAJ1RE96"/>
<dbReference type="GO" id="GO:0003824">
    <property type="term" value="F:catalytic activity"/>
    <property type="evidence" value="ECO:0007669"/>
    <property type="project" value="UniProtKB-ARBA"/>
</dbReference>
<keyword evidence="4" id="KW-0460">Magnesium</keyword>
<dbReference type="InterPro" id="IPR051600">
    <property type="entry name" value="Beta-PGM-like"/>
</dbReference>
<comment type="caution">
    <text evidence="6">The sequence shown here is derived from an EMBL/GenBank/DDBJ whole genome shotgun (WGS) entry which is preliminary data.</text>
</comment>
<dbReference type="InterPro" id="IPR036412">
    <property type="entry name" value="HAD-like_sf"/>
</dbReference>
<keyword evidence="3" id="KW-0479">Metal-binding</keyword>
<reference evidence="6" key="1">
    <citation type="submission" date="2019-01" db="EMBL/GenBank/DDBJ databases">
        <title>Oenococcus sicerae UCMA17102.</title>
        <authorList>
            <person name="Cousin F.J."/>
            <person name="Le Guellec R."/>
            <person name="Cretenet M."/>
        </authorList>
    </citation>
    <scope>NUCLEOTIDE SEQUENCE</scope>
    <source>
        <strain evidence="6">UCMA17102</strain>
    </source>
</reference>
<dbReference type="InterPro" id="IPR023214">
    <property type="entry name" value="HAD_sf"/>
</dbReference>
<accession>A0AAJ1RE96</accession>
<evidence type="ECO:0000313" key="6">
    <source>
        <dbReference type="EMBL" id="MDN6900311.1"/>
    </source>
</evidence>
<dbReference type="Gene3D" id="3.40.50.1000">
    <property type="entry name" value="HAD superfamily/HAD-like"/>
    <property type="match status" value="1"/>
</dbReference>
<evidence type="ECO:0000256" key="3">
    <source>
        <dbReference type="ARBA" id="ARBA00022723"/>
    </source>
</evidence>
<evidence type="ECO:0000256" key="4">
    <source>
        <dbReference type="ARBA" id="ARBA00022842"/>
    </source>
</evidence>
<evidence type="ECO:0000256" key="5">
    <source>
        <dbReference type="ARBA" id="ARBA00023277"/>
    </source>
</evidence>
<dbReference type="SUPFAM" id="SSF56784">
    <property type="entry name" value="HAD-like"/>
    <property type="match status" value="1"/>
</dbReference>
<gene>
    <name evidence="6" type="ORF">EVC35_04720</name>
</gene>
<dbReference type="EMBL" id="SDWY01000002">
    <property type="protein sequence ID" value="MDN6900311.1"/>
    <property type="molecule type" value="Genomic_DNA"/>
</dbReference>
<evidence type="ECO:0000313" key="7">
    <source>
        <dbReference type="Proteomes" id="UP001167919"/>
    </source>
</evidence>
<evidence type="ECO:0000256" key="2">
    <source>
        <dbReference type="ARBA" id="ARBA00006171"/>
    </source>
</evidence>
<dbReference type="SFLD" id="SFLDS00003">
    <property type="entry name" value="Haloacid_Dehalogenase"/>
    <property type="match status" value="1"/>
</dbReference>
<dbReference type="GO" id="GO:0046872">
    <property type="term" value="F:metal ion binding"/>
    <property type="evidence" value="ECO:0007669"/>
    <property type="project" value="UniProtKB-KW"/>
</dbReference>
<dbReference type="InterPro" id="IPR006439">
    <property type="entry name" value="HAD-SF_hydro_IA"/>
</dbReference>
<dbReference type="Pfam" id="PF00702">
    <property type="entry name" value="Hydrolase"/>
    <property type="match status" value="1"/>
</dbReference>
<evidence type="ECO:0000256" key="1">
    <source>
        <dbReference type="ARBA" id="ARBA00001946"/>
    </source>
</evidence>
<comment type="cofactor">
    <cofactor evidence="1">
        <name>Mg(2+)</name>
        <dbReference type="ChEBI" id="CHEBI:18420"/>
    </cofactor>
</comment>
<dbReference type="PANTHER" id="PTHR46193">
    <property type="entry name" value="6-PHOSPHOGLUCONATE PHOSPHATASE"/>
    <property type="match status" value="1"/>
</dbReference>
<dbReference type="Gene3D" id="1.10.150.240">
    <property type="entry name" value="Putative phosphatase, domain 2"/>
    <property type="match status" value="1"/>
</dbReference>
<dbReference type="NCBIfam" id="TIGR01509">
    <property type="entry name" value="HAD-SF-IA-v3"/>
    <property type="match status" value="1"/>
</dbReference>
<dbReference type="PANTHER" id="PTHR46193:SF18">
    <property type="entry name" value="HEXITOL PHOSPHATASE B"/>
    <property type="match status" value="1"/>
</dbReference>
<dbReference type="SFLD" id="SFLDG01129">
    <property type="entry name" value="C1.5:_HAD__Beta-PGM__Phosphata"/>
    <property type="match status" value="1"/>
</dbReference>
<keyword evidence="5" id="KW-0119">Carbohydrate metabolism</keyword>
<name>A0AAJ1RE96_9LACO</name>
<dbReference type="InterPro" id="IPR023198">
    <property type="entry name" value="PGP-like_dom2"/>
</dbReference>
<comment type="similarity">
    <text evidence="2">Belongs to the HAD-like hydrolase superfamily. CbbY/CbbZ/Gph/YieH family.</text>
</comment>
<proteinExistence type="inferred from homology"/>
<sequence length="236" mass="26865">MHKPPSEKRYGIVKGLIFDFNGTLYRDSEKHEKAWQLFASKHLSRPISATEFQEYIHGRTNQEAIEFIFKKKFSVSEANEVAAEKERIYRQLCLDDQEGLHLIEGATELLDNASRQQRSMTIATAAGKENLDFYFSLFNLAKWFDYEKIIYDNGQIKSKPSPDYYLQASRILEKNPQDCIVFEDSLSGILAARNAGIGNVVAIATNHNNAAFAHEGVDLVVDDYLDANLRAYLALF</sequence>
<protein>
    <submittedName>
        <fullName evidence="6">HAD family phosphatase</fullName>
    </submittedName>
</protein>